<feature type="domain" description="Quercetin 2,3-dioxygenase C-terminal cupin" evidence="5">
    <location>
        <begin position="148"/>
        <end position="233"/>
    </location>
</feature>
<name>A0A7H1DX36_9FLAO</name>
<dbReference type="EMBL" id="CP060203">
    <property type="protein sequence ID" value="QNS41544.1"/>
    <property type="molecule type" value="Genomic_DNA"/>
</dbReference>
<dbReference type="PIRSF" id="PIRSF006232">
    <property type="entry name" value="Pirin"/>
    <property type="match status" value="1"/>
</dbReference>
<protein>
    <submittedName>
        <fullName evidence="6">Pirin family protein</fullName>
    </submittedName>
</protein>
<dbReference type="SUPFAM" id="SSF51182">
    <property type="entry name" value="RmlC-like cupins"/>
    <property type="match status" value="1"/>
</dbReference>
<feature type="binding site" evidence="2">
    <location>
        <position position="60"/>
    </location>
    <ligand>
        <name>Fe cation</name>
        <dbReference type="ChEBI" id="CHEBI:24875"/>
    </ligand>
</feature>
<dbReference type="PANTHER" id="PTHR43212">
    <property type="entry name" value="QUERCETIN 2,3-DIOXYGENASE"/>
    <property type="match status" value="1"/>
</dbReference>
<dbReference type="InterPro" id="IPR041602">
    <property type="entry name" value="Quercetinase_C"/>
</dbReference>
<evidence type="ECO:0000256" key="3">
    <source>
        <dbReference type="RuleBase" id="RU003457"/>
    </source>
</evidence>
<evidence type="ECO:0000313" key="7">
    <source>
        <dbReference type="Proteomes" id="UP000516438"/>
    </source>
</evidence>
<dbReference type="InterPro" id="IPR011051">
    <property type="entry name" value="RmlC_Cupin_sf"/>
</dbReference>
<dbReference type="Pfam" id="PF17954">
    <property type="entry name" value="Pirin_C_2"/>
    <property type="match status" value="1"/>
</dbReference>
<dbReference type="RefSeq" id="WP_123248287.1">
    <property type="nucleotide sequence ID" value="NZ_CP060203.1"/>
</dbReference>
<dbReference type="KEGG" id="cmaq:H0S70_00700"/>
<accession>A0A7H1DX36</accession>
<organism evidence="6 7">
    <name type="scientific">Chryseobacterium manosquense</name>
    <dbReference type="NCBI Taxonomy" id="2754694"/>
    <lineage>
        <taxon>Bacteria</taxon>
        <taxon>Pseudomonadati</taxon>
        <taxon>Bacteroidota</taxon>
        <taxon>Flavobacteriia</taxon>
        <taxon>Flavobacteriales</taxon>
        <taxon>Weeksellaceae</taxon>
        <taxon>Chryseobacterium group</taxon>
        <taxon>Chryseobacterium</taxon>
    </lineage>
</organism>
<dbReference type="InterPro" id="IPR012093">
    <property type="entry name" value="Pirin"/>
</dbReference>
<evidence type="ECO:0000259" key="5">
    <source>
        <dbReference type="Pfam" id="PF17954"/>
    </source>
</evidence>
<keyword evidence="7" id="KW-1185">Reference proteome</keyword>
<evidence type="ECO:0000259" key="4">
    <source>
        <dbReference type="Pfam" id="PF02678"/>
    </source>
</evidence>
<gene>
    <name evidence="6" type="ORF">H0S70_00700</name>
</gene>
<evidence type="ECO:0000256" key="1">
    <source>
        <dbReference type="ARBA" id="ARBA00008416"/>
    </source>
</evidence>
<evidence type="ECO:0000256" key="2">
    <source>
        <dbReference type="PIRSR" id="PIRSR006232-1"/>
    </source>
</evidence>
<proteinExistence type="inferred from homology"/>
<dbReference type="GO" id="GO:0046872">
    <property type="term" value="F:metal ion binding"/>
    <property type="evidence" value="ECO:0007669"/>
    <property type="project" value="UniProtKB-KW"/>
</dbReference>
<comment type="similarity">
    <text evidence="1 3">Belongs to the pirin family.</text>
</comment>
<reference evidence="6 7" key="1">
    <citation type="submission" date="2020-07" db="EMBL/GenBank/DDBJ databases">
        <title>Complete genome and description of Chryseobacterium manosquense strain Marseille-Q2069 sp. nov.</title>
        <authorList>
            <person name="Boxberger M."/>
        </authorList>
    </citation>
    <scope>NUCLEOTIDE SEQUENCE [LARGE SCALE GENOMIC DNA]</scope>
    <source>
        <strain evidence="6 7">Marseille-Q2069</strain>
    </source>
</reference>
<dbReference type="InterPro" id="IPR003829">
    <property type="entry name" value="Pirin_N_dom"/>
</dbReference>
<dbReference type="CDD" id="cd02910">
    <property type="entry name" value="cupin_Yhhw_N"/>
    <property type="match status" value="1"/>
</dbReference>
<dbReference type="Gene3D" id="2.60.120.10">
    <property type="entry name" value="Jelly Rolls"/>
    <property type="match status" value="2"/>
</dbReference>
<evidence type="ECO:0000313" key="6">
    <source>
        <dbReference type="EMBL" id="QNS41544.1"/>
    </source>
</evidence>
<dbReference type="PANTHER" id="PTHR43212:SF3">
    <property type="entry name" value="QUERCETIN 2,3-DIOXYGENASE"/>
    <property type="match status" value="1"/>
</dbReference>
<feature type="domain" description="Pirin N-terminal" evidence="4">
    <location>
        <begin position="12"/>
        <end position="120"/>
    </location>
</feature>
<dbReference type="InterPro" id="IPR014710">
    <property type="entry name" value="RmlC-like_jellyroll"/>
</dbReference>
<keyword evidence="2" id="KW-0408">Iron</keyword>
<comment type="cofactor">
    <cofactor evidence="2">
        <name>Fe cation</name>
        <dbReference type="ChEBI" id="CHEBI:24875"/>
    </cofactor>
    <text evidence="2">Binds 1 Fe cation per subunit.</text>
</comment>
<dbReference type="Proteomes" id="UP000516438">
    <property type="component" value="Chromosome"/>
</dbReference>
<keyword evidence="2" id="KW-0479">Metal-binding</keyword>
<feature type="binding site" evidence="2">
    <location>
        <position position="58"/>
    </location>
    <ligand>
        <name>Fe cation</name>
        <dbReference type="ChEBI" id="CHEBI:24875"/>
    </ligand>
</feature>
<feature type="binding site" evidence="2">
    <location>
        <position position="104"/>
    </location>
    <ligand>
        <name>Fe cation</name>
        <dbReference type="ChEBI" id="CHEBI:24875"/>
    </ligand>
</feature>
<feature type="binding site" evidence="2">
    <location>
        <position position="102"/>
    </location>
    <ligand>
        <name>Fe cation</name>
        <dbReference type="ChEBI" id="CHEBI:24875"/>
    </ligand>
</feature>
<dbReference type="AlphaFoldDB" id="A0A7H1DX36"/>
<sequence length="237" mass="26902">MKTIYHPADSRGFADHGWLKSHHTFSFANYYNPERMNFGALRVLNDDQVASGMGFGTHPHRDMEIISIPLEGDLEHKDSMGTTAVIRKGEIQVMSAGTGVMHSEYNKNKDELVKFLQIWVIPNKMNVTPRYDQISIKENEKINDFQQILSPNTEDEGVWIHQNAWFNIANFEAGNAKEYKVHQPGNGVYIFVLKGSAKIGDQVLGTRDGFGIWETESFILEALENSEILLMEVPMNI</sequence>
<dbReference type="Pfam" id="PF02678">
    <property type="entry name" value="Pirin"/>
    <property type="match status" value="1"/>
</dbReference>